<dbReference type="Gene3D" id="3.30.1360.10">
    <property type="entry name" value="RNA polymerase, RBP11-like subunit"/>
    <property type="match status" value="1"/>
</dbReference>
<evidence type="ECO:0000313" key="9">
    <source>
        <dbReference type="Proteomes" id="UP000186922"/>
    </source>
</evidence>
<sequence>MPYANQPRVQVMELDDEVVKFVIENTSLSTANSLRRVFMAEVPVMAIDHVEFESNSSVLHDEFLAHRLGLIPFICDDVIDNIIYSRDCDCTDFCDKCSVRVSCNVVCRETDTMHVSSAHIKCPETGRIMPVSMRERADNNDEYASDSDHIIIVKLRKGQELKFTAYCKKGIGKEHAKWNPTCGVSFEYDPDNELRHTWYAKPEEWPKSNHTKLAETTKEAQAPFNPLGIADRFYFTVESNGSLMPQKIVTSGIQTLRNKLQTVQHALMEVQNEAQNEALIIH</sequence>
<dbReference type="PROSITE" id="PS00446">
    <property type="entry name" value="RNA_POL_D_30KD"/>
    <property type="match status" value="1"/>
</dbReference>
<protein>
    <recommendedName>
        <fullName evidence="6">DNA-directed RNA polymerase II subunit RPB3</fullName>
    </recommendedName>
</protein>
<evidence type="ECO:0000256" key="4">
    <source>
        <dbReference type="ARBA" id="ARBA00023242"/>
    </source>
</evidence>
<dbReference type="AlphaFoldDB" id="A0A1D1V7P2"/>
<dbReference type="GO" id="GO:0046983">
    <property type="term" value="F:protein dimerization activity"/>
    <property type="evidence" value="ECO:0007669"/>
    <property type="project" value="InterPro"/>
</dbReference>
<gene>
    <name evidence="8" type="primary">RvY_08967-1</name>
    <name evidence="8" type="synonym">RvY_08967.1</name>
    <name evidence="8" type="ORF">RvY_08967</name>
</gene>
<comment type="caution">
    <text evidence="8">The sequence shown here is derived from an EMBL/GenBank/DDBJ whole genome shotgun (WGS) entry which is preliminary data.</text>
</comment>
<dbReference type="SUPFAM" id="SSF56553">
    <property type="entry name" value="Insert subdomain of RNA polymerase alpha subunit"/>
    <property type="match status" value="1"/>
</dbReference>
<dbReference type="Gene3D" id="2.170.120.12">
    <property type="entry name" value="DNA-directed RNA polymerase, insert domain"/>
    <property type="match status" value="1"/>
</dbReference>
<dbReference type="GO" id="GO:0003677">
    <property type="term" value="F:DNA binding"/>
    <property type="evidence" value="ECO:0007669"/>
    <property type="project" value="InterPro"/>
</dbReference>
<evidence type="ECO:0000256" key="2">
    <source>
        <dbReference type="ARBA" id="ARBA00022478"/>
    </source>
</evidence>
<dbReference type="STRING" id="947166.A0A1D1V7P2"/>
<dbReference type="Proteomes" id="UP000186922">
    <property type="component" value="Unassembled WGS sequence"/>
</dbReference>
<evidence type="ECO:0000256" key="3">
    <source>
        <dbReference type="ARBA" id="ARBA00023163"/>
    </source>
</evidence>
<dbReference type="PANTHER" id="PTHR11800">
    <property type="entry name" value="DNA-DIRECTED RNA POLYMERASE"/>
    <property type="match status" value="1"/>
</dbReference>
<dbReference type="FunFam" id="2.170.120.12:FF:000002">
    <property type="entry name" value="DNA-directed RNA polymerase II subunit RPB3"/>
    <property type="match status" value="1"/>
</dbReference>
<dbReference type="OrthoDB" id="270173at2759"/>
<reference evidence="8 9" key="1">
    <citation type="journal article" date="2016" name="Nat. Commun.">
        <title>Extremotolerant tardigrade genome and improved radiotolerance of human cultured cells by tardigrade-unique protein.</title>
        <authorList>
            <person name="Hashimoto T."/>
            <person name="Horikawa D.D."/>
            <person name="Saito Y."/>
            <person name="Kuwahara H."/>
            <person name="Kozuka-Hata H."/>
            <person name="Shin-I T."/>
            <person name="Minakuchi Y."/>
            <person name="Ohishi K."/>
            <person name="Motoyama A."/>
            <person name="Aizu T."/>
            <person name="Enomoto A."/>
            <person name="Kondo K."/>
            <person name="Tanaka S."/>
            <person name="Hara Y."/>
            <person name="Koshikawa S."/>
            <person name="Sagara H."/>
            <person name="Miura T."/>
            <person name="Yokobori S."/>
            <person name="Miyagawa K."/>
            <person name="Suzuki Y."/>
            <person name="Kubo T."/>
            <person name="Oyama M."/>
            <person name="Kohara Y."/>
            <person name="Fujiyama A."/>
            <person name="Arakawa K."/>
            <person name="Katayama T."/>
            <person name="Toyoda A."/>
            <person name="Kunieda T."/>
        </authorList>
    </citation>
    <scope>NUCLEOTIDE SEQUENCE [LARGE SCALE GENOMIC DNA]</scope>
    <source>
        <strain evidence="8 9">YOKOZUNA-1</strain>
    </source>
</reference>
<dbReference type="GO" id="GO:0006366">
    <property type="term" value="P:transcription by RNA polymerase II"/>
    <property type="evidence" value="ECO:0007669"/>
    <property type="project" value="TreeGrafter"/>
</dbReference>
<keyword evidence="2" id="KW-0240">DNA-directed RNA polymerase</keyword>
<dbReference type="SUPFAM" id="SSF55257">
    <property type="entry name" value="RBP11-like subunits of RNA polymerase"/>
    <property type="match status" value="1"/>
</dbReference>
<proteinExistence type="inferred from homology"/>
<dbReference type="InterPro" id="IPR011263">
    <property type="entry name" value="DNA-dir_RNA_pol_RpoA/D/Rpb3"/>
</dbReference>
<feature type="domain" description="DNA-directed RNA polymerase RpoA/D/Rpb3-type" evidence="7">
    <location>
        <begin position="18"/>
        <end position="266"/>
    </location>
</feature>
<name>A0A1D1V7P2_RAMVA</name>
<dbReference type="Pfam" id="PF01193">
    <property type="entry name" value="RNA_pol_L"/>
    <property type="match status" value="1"/>
</dbReference>
<dbReference type="Pfam" id="PF01000">
    <property type="entry name" value="RNA_pol_A_bac"/>
    <property type="match status" value="1"/>
</dbReference>
<evidence type="ECO:0000256" key="1">
    <source>
        <dbReference type="ARBA" id="ARBA00004123"/>
    </source>
</evidence>
<dbReference type="InterPro" id="IPR001514">
    <property type="entry name" value="DNA-dir_RNA_pol_30-40kDasu_CS"/>
</dbReference>
<dbReference type="EMBL" id="BDGG01000004">
    <property type="protein sequence ID" value="GAU97719.1"/>
    <property type="molecule type" value="Genomic_DNA"/>
</dbReference>
<keyword evidence="4" id="KW-0539">Nucleus</keyword>
<keyword evidence="3" id="KW-0804">Transcription</keyword>
<dbReference type="PANTHER" id="PTHR11800:SF2">
    <property type="entry name" value="DNA-DIRECTED RNA POLYMERASE II SUBUNIT RPB3"/>
    <property type="match status" value="1"/>
</dbReference>
<dbReference type="SMART" id="SM00662">
    <property type="entry name" value="RPOLD"/>
    <property type="match status" value="1"/>
</dbReference>
<evidence type="ECO:0000313" key="8">
    <source>
        <dbReference type="EMBL" id="GAU97719.1"/>
    </source>
</evidence>
<comment type="subcellular location">
    <subcellularLocation>
        <location evidence="1">Nucleus</location>
    </subcellularLocation>
</comment>
<evidence type="ECO:0000256" key="5">
    <source>
        <dbReference type="ARBA" id="ARBA00025804"/>
    </source>
</evidence>
<dbReference type="GO" id="GO:0005665">
    <property type="term" value="C:RNA polymerase II, core complex"/>
    <property type="evidence" value="ECO:0007669"/>
    <property type="project" value="TreeGrafter"/>
</dbReference>
<dbReference type="InterPro" id="IPR022842">
    <property type="entry name" value="RNAP_Rpo3/Rpb3/RPAC1"/>
</dbReference>
<keyword evidence="9" id="KW-1185">Reference proteome</keyword>
<organism evidence="8 9">
    <name type="scientific">Ramazzottius varieornatus</name>
    <name type="common">Water bear</name>
    <name type="synonym">Tardigrade</name>
    <dbReference type="NCBI Taxonomy" id="947166"/>
    <lineage>
        <taxon>Eukaryota</taxon>
        <taxon>Metazoa</taxon>
        <taxon>Ecdysozoa</taxon>
        <taxon>Tardigrada</taxon>
        <taxon>Eutardigrada</taxon>
        <taxon>Parachela</taxon>
        <taxon>Hypsibioidea</taxon>
        <taxon>Ramazzottiidae</taxon>
        <taxon>Ramazzottius</taxon>
    </lineage>
</organism>
<dbReference type="InterPro" id="IPR011262">
    <property type="entry name" value="DNA-dir_RNA_pol_insert"/>
</dbReference>
<dbReference type="CDD" id="cd07031">
    <property type="entry name" value="RNAP_II_RPB3"/>
    <property type="match status" value="1"/>
</dbReference>
<dbReference type="HAMAP" id="MF_00320">
    <property type="entry name" value="RNApol_arch_Rpo3"/>
    <property type="match status" value="1"/>
</dbReference>
<accession>A0A1D1V7P2</accession>
<evidence type="ECO:0000259" key="7">
    <source>
        <dbReference type="SMART" id="SM00662"/>
    </source>
</evidence>
<comment type="similarity">
    <text evidence="5">Belongs to the archaeal Rpo3/eukaryotic RPB3 RNA polymerase subunit family.</text>
</comment>
<dbReference type="InterPro" id="IPR050518">
    <property type="entry name" value="Rpo3/RPB3_RNA_Pol_subunit"/>
</dbReference>
<dbReference type="InterPro" id="IPR036603">
    <property type="entry name" value="RBP11-like"/>
</dbReference>
<evidence type="ECO:0000256" key="6">
    <source>
        <dbReference type="ARBA" id="ARBA00072506"/>
    </source>
</evidence>
<dbReference type="NCBIfam" id="NF001988">
    <property type="entry name" value="PRK00783.1"/>
    <property type="match status" value="1"/>
</dbReference>
<dbReference type="InterPro" id="IPR036643">
    <property type="entry name" value="RNApol_insert_sf"/>
</dbReference>
<dbReference type="GO" id="GO:0003899">
    <property type="term" value="F:DNA-directed RNA polymerase activity"/>
    <property type="evidence" value="ECO:0007669"/>
    <property type="project" value="InterPro"/>
</dbReference>